<dbReference type="EMBL" id="ADGQ01000001">
    <property type="protein sequence ID" value="EFM65479.1"/>
    <property type="molecule type" value="Genomic_DNA"/>
</dbReference>
<organism evidence="9 10">
    <name type="scientific">Peptostreptococcus stomatis DSM 17678</name>
    <dbReference type="NCBI Taxonomy" id="596315"/>
    <lineage>
        <taxon>Bacteria</taxon>
        <taxon>Bacillati</taxon>
        <taxon>Bacillota</taxon>
        <taxon>Clostridia</taxon>
        <taxon>Peptostreptococcales</taxon>
        <taxon>Peptostreptococcaceae</taxon>
        <taxon>Peptostreptococcus</taxon>
    </lineage>
</organism>
<evidence type="ECO:0000259" key="8">
    <source>
        <dbReference type="PROSITE" id="PS50249"/>
    </source>
</evidence>
<dbReference type="PROSITE" id="PS50249">
    <property type="entry name" value="MPN"/>
    <property type="match status" value="1"/>
</dbReference>
<dbReference type="InterPro" id="IPR001405">
    <property type="entry name" value="UPF0758"/>
</dbReference>
<keyword evidence="6" id="KW-0482">Metalloprotease</keyword>
<dbReference type="InterPro" id="IPR010994">
    <property type="entry name" value="RuvA_2-like"/>
</dbReference>
<dbReference type="PROSITE" id="PS01302">
    <property type="entry name" value="UPF0758"/>
    <property type="match status" value="1"/>
</dbReference>
<dbReference type="SUPFAM" id="SSF47781">
    <property type="entry name" value="RuvA domain 2-like"/>
    <property type="match status" value="1"/>
</dbReference>
<proteinExistence type="inferred from homology"/>
<evidence type="ECO:0000256" key="4">
    <source>
        <dbReference type="ARBA" id="ARBA00022801"/>
    </source>
</evidence>
<dbReference type="InterPro" id="IPR020891">
    <property type="entry name" value="UPF0758_CS"/>
</dbReference>
<keyword evidence="5" id="KW-0862">Zinc</keyword>
<evidence type="ECO:0000256" key="6">
    <source>
        <dbReference type="ARBA" id="ARBA00023049"/>
    </source>
</evidence>
<evidence type="ECO:0000256" key="2">
    <source>
        <dbReference type="ARBA" id="ARBA00022670"/>
    </source>
</evidence>
<keyword evidence="3" id="KW-0479">Metal-binding</keyword>
<comment type="caution">
    <text evidence="9">The sequence shown here is derived from an EMBL/GenBank/DDBJ whole genome shotgun (WGS) entry which is preliminary data.</text>
</comment>
<dbReference type="GeneID" id="84799776"/>
<evidence type="ECO:0000256" key="5">
    <source>
        <dbReference type="ARBA" id="ARBA00022833"/>
    </source>
</evidence>
<dbReference type="RefSeq" id="WP_007787873.1">
    <property type="nucleotide sequence ID" value="NZ_ADGQ01000001.1"/>
</dbReference>
<dbReference type="PANTHER" id="PTHR30471:SF3">
    <property type="entry name" value="UPF0758 PROTEIN YEES-RELATED"/>
    <property type="match status" value="1"/>
</dbReference>
<evidence type="ECO:0000256" key="3">
    <source>
        <dbReference type="ARBA" id="ARBA00022723"/>
    </source>
</evidence>
<gene>
    <name evidence="9" type="primary">radC</name>
    <name evidence="9" type="ORF">HMPREF0634_0805</name>
</gene>
<keyword evidence="2" id="KW-0645">Protease</keyword>
<dbReference type="GO" id="GO:0046872">
    <property type="term" value="F:metal ion binding"/>
    <property type="evidence" value="ECO:0007669"/>
    <property type="project" value="UniProtKB-KW"/>
</dbReference>
<dbReference type="Proteomes" id="UP000003244">
    <property type="component" value="Unassembled WGS sequence"/>
</dbReference>
<dbReference type="NCBIfam" id="NF000642">
    <property type="entry name" value="PRK00024.1"/>
    <property type="match status" value="1"/>
</dbReference>
<dbReference type="GO" id="GO:0008237">
    <property type="term" value="F:metallopeptidase activity"/>
    <property type="evidence" value="ECO:0007669"/>
    <property type="project" value="UniProtKB-KW"/>
</dbReference>
<dbReference type="eggNOG" id="COG2003">
    <property type="taxonomic scope" value="Bacteria"/>
</dbReference>
<dbReference type="AlphaFoldDB" id="E0E0V7"/>
<dbReference type="InterPro" id="IPR046778">
    <property type="entry name" value="UPF0758_N"/>
</dbReference>
<reference evidence="9 10" key="1">
    <citation type="submission" date="2010-08" db="EMBL/GenBank/DDBJ databases">
        <authorList>
            <person name="Harkins D.M."/>
            <person name="Madupu R."/>
            <person name="Durkin A.S."/>
            <person name="Torralba M."/>
            <person name="Methe B."/>
            <person name="Sutton G.G."/>
            <person name="Nelson K.E."/>
        </authorList>
    </citation>
    <scope>NUCLEOTIDE SEQUENCE [LARGE SCALE GENOMIC DNA]</scope>
    <source>
        <strain evidence="9 10">DSM 17678</strain>
    </source>
</reference>
<dbReference type="Pfam" id="PF20582">
    <property type="entry name" value="UPF0758_N"/>
    <property type="match status" value="1"/>
</dbReference>
<dbReference type="NCBIfam" id="TIGR00608">
    <property type="entry name" value="radc"/>
    <property type="match status" value="1"/>
</dbReference>
<sequence>MSEVLRIREMSDDEKPREKMIKKGVKSLSDAELLAIMIRTGDKNNNAVTLSSKVLTLSKDGVRGLTDLSLDELCSIDGIGPSKATIIKAALELGIRVSQYLPRKFKINNPWDVYSYYMEELRYLKKEVFKVILLNTKNEIISDVDVSIGSLNSSIVHPREVFIEAIKRRSNAIILMHNHPSGNSEPSKEDIMITKRLNECGKMLGINVLDHIVIGDGNYYSLKENNEF</sequence>
<dbReference type="CDD" id="cd08071">
    <property type="entry name" value="MPN_DUF2466"/>
    <property type="match status" value="1"/>
</dbReference>
<dbReference type="Gene3D" id="3.40.140.10">
    <property type="entry name" value="Cytidine Deaminase, domain 2"/>
    <property type="match status" value="1"/>
</dbReference>
<comment type="similarity">
    <text evidence="1 7">Belongs to the UPF0758 family.</text>
</comment>
<dbReference type="Pfam" id="PF04002">
    <property type="entry name" value="RadC"/>
    <property type="match status" value="1"/>
</dbReference>
<accession>E0E0V7</accession>
<dbReference type="STRING" id="596315.HMPREF0634_0805"/>
<evidence type="ECO:0000256" key="7">
    <source>
        <dbReference type="RuleBase" id="RU003797"/>
    </source>
</evidence>
<evidence type="ECO:0000313" key="10">
    <source>
        <dbReference type="Proteomes" id="UP000003244"/>
    </source>
</evidence>
<protein>
    <submittedName>
        <fullName evidence="9">DNA repair protein RadC</fullName>
    </submittedName>
</protein>
<evidence type="ECO:0000313" key="9">
    <source>
        <dbReference type="EMBL" id="EFM65479.1"/>
    </source>
</evidence>
<dbReference type="GO" id="GO:0006508">
    <property type="term" value="P:proteolysis"/>
    <property type="evidence" value="ECO:0007669"/>
    <property type="project" value="UniProtKB-KW"/>
</dbReference>
<dbReference type="PANTHER" id="PTHR30471">
    <property type="entry name" value="DNA REPAIR PROTEIN RADC"/>
    <property type="match status" value="1"/>
</dbReference>
<dbReference type="InterPro" id="IPR025657">
    <property type="entry name" value="RadC_JAB"/>
</dbReference>
<evidence type="ECO:0000256" key="1">
    <source>
        <dbReference type="ARBA" id="ARBA00010243"/>
    </source>
</evidence>
<dbReference type="InterPro" id="IPR037518">
    <property type="entry name" value="MPN"/>
</dbReference>
<keyword evidence="4" id="KW-0378">Hydrolase</keyword>
<keyword evidence="10" id="KW-1185">Reference proteome</keyword>
<feature type="domain" description="MPN" evidence="8">
    <location>
        <begin position="106"/>
        <end position="228"/>
    </location>
</feature>
<name>E0E0V7_9FIRM</name>